<dbReference type="InterPro" id="IPR012340">
    <property type="entry name" value="NA-bd_OB-fold"/>
</dbReference>
<name>A0A4U9WRI9_SERFO</name>
<dbReference type="Gene3D" id="3.40.710.10">
    <property type="entry name" value="DD-peptidase/beta-lactamase superfamily"/>
    <property type="match status" value="1"/>
</dbReference>
<dbReference type="Pfam" id="PF17092">
    <property type="entry name" value="PCB_OB"/>
    <property type="match status" value="1"/>
</dbReference>
<feature type="domain" description="Penicillin-binding protein OB-like" evidence="2">
    <location>
        <begin position="45"/>
        <end position="130"/>
    </location>
</feature>
<proteinExistence type="predicted"/>
<dbReference type="AlphaFoldDB" id="A0A4U9WRI9"/>
<dbReference type="InterPro" id="IPR031376">
    <property type="entry name" value="PCB_OB"/>
</dbReference>
<dbReference type="EMBL" id="CABEEZ010000170">
    <property type="protein sequence ID" value="VTR61916.1"/>
    <property type="molecule type" value="Genomic_DNA"/>
</dbReference>
<feature type="region of interest" description="Disordered" evidence="1">
    <location>
        <begin position="117"/>
        <end position="140"/>
    </location>
</feature>
<dbReference type="Gene3D" id="2.40.50.140">
    <property type="entry name" value="Nucleic acid-binding proteins"/>
    <property type="match status" value="1"/>
</dbReference>
<evidence type="ECO:0000259" key="2">
    <source>
        <dbReference type="Pfam" id="PF17092"/>
    </source>
</evidence>
<protein>
    <submittedName>
        <fullName evidence="3">Penicillin-binding protein 1A</fullName>
    </submittedName>
</protein>
<reference evidence="3" key="1">
    <citation type="submission" date="2019-05" db="EMBL/GenBank/DDBJ databases">
        <authorList>
            <consortium name="Pathogen Informatics"/>
        </authorList>
    </citation>
    <scope>NUCLEOTIDE SEQUENCE [LARGE SCALE GENOMIC DNA]</scope>
    <source>
        <strain evidence="3">NCTC12965</strain>
    </source>
</reference>
<dbReference type="SUPFAM" id="SSF56601">
    <property type="entry name" value="beta-lactamase/transpeptidase-like"/>
    <property type="match status" value="1"/>
</dbReference>
<evidence type="ECO:0000313" key="3">
    <source>
        <dbReference type="EMBL" id="VTR61916.1"/>
    </source>
</evidence>
<dbReference type="InterPro" id="IPR012338">
    <property type="entry name" value="Beta-lactam/transpept-like"/>
</dbReference>
<evidence type="ECO:0000256" key="1">
    <source>
        <dbReference type="SAM" id="MobiDB-lite"/>
    </source>
</evidence>
<sequence length="140" mass="15454">MIKRYGENAYTDGYKVYTTITKRLQQGAQEAVRNNILNYDMRHGYRGPSNVLWKVGEPAWDQKQIVDSLKNLPNYGPLSPAVILQADAEQATAMLADGSRIALPMSGMRWARAFKSDTVQGPTPKRVTDVGAARPTDLGA</sequence>
<accession>A0A4U9WRI9</accession>
<gene>
    <name evidence="3" type="primary">mrcA_3</name>
    <name evidence="3" type="ORF">NCTC12965_09011</name>
</gene>
<organism evidence="3">
    <name type="scientific">Serratia fonticola</name>
    <dbReference type="NCBI Taxonomy" id="47917"/>
    <lineage>
        <taxon>Bacteria</taxon>
        <taxon>Pseudomonadati</taxon>
        <taxon>Pseudomonadota</taxon>
        <taxon>Gammaproteobacteria</taxon>
        <taxon>Enterobacterales</taxon>
        <taxon>Yersiniaceae</taxon>
        <taxon>Serratia</taxon>
    </lineage>
</organism>